<organism evidence="2 3">
    <name type="scientific">Nocardia uniformis</name>
    <dbReference type="NCBI Taxonomy" id="53432"/>
    <lineage>
        <taxon>Bacteria</taxon>
        <taxon>Bacillati</taxon>
        <taxon>Actinomycetota</taxon>
        <taxon>Actinomycetes</taxon>
        <taxon>Mycobacteriales</taxon>
        <taxon>Nocardiaceae</taxon>
        <taxon>Nocardia</taxon>
    </lineage>
</organism>
<name>A0A849CF16_9NOCA</name>
<dbReference type="PANTHER" id="PTHR34846:SF10">
    <property type="entry name" value="CYTOPLASMIC PROTEIN"/>
    <property type="match status" value="1"/>
</dbReference>
<gene>
    <name evidence="2" type="ORF">HLB23_35135</name>
</gene>
<evidence type="ECO:0000259" key="1">
    <source>
        <dbReference type="Pfam" id="PF02627"/>
    </source>
</evidence>
<dbReference type="InterPro" id="IPR029032">
    <property type="entry name" value="AhpD-like"/>
</dbReference>
<comment type="caution">
    <text evidence="2">The sequence shown here is derived from an EMBL/GenBank/DDBJ whole genome shotgun (WGS) entry which is preliminary data.</text>
</comment>
<keyword evidence="3" id="KW-1185">Reference proteome</keyword>
<dbReference type="InterPro" id="IPR003779">
    <property type="entry name" value="CMD-like"/>
</dbReference>
<dbReference type="PANTHER" id="PTHR34846">
    <property type="entry name" value="4-CARBOXYMUCONOLACTONE DECARBOXYLASE FAMILY PROTEIN (AFU_ORTHOLOGUE AFUA_6G11590)"/>
    <property type="match status" value="1"/>
</dbReference>
<dbReference type="NCBIfam" id="TIGR00778">
    <property type="entry name" value="ahpD_dom"/>
    <property type="match status" value="1"/>
</dbReference>
<accession>A0A849CF16</accession>
<dbReference type="SUPFAM" id="SSF69118">
    <property type="entry name" value="AhpD-like"/>
    <property type="match status" value="1"/>
</dbReference>
<dbReference type="Proteomes" id="UP000586827">
    <property type="component" value="Unassembled WGS sequence"/>
</dbReference>
<proteinExistence type="predicted"/>
<dbReference type="Gene3D" id="1.20.1290.10">
    <property type="entry name" value="AhpD-like"/>
    <property type="match status" value="1"/>
</dbReference>
<dbReference type="RefSeq" id="WP_067526993.1">
    <property type="nucleotide sequence ID" value="NZ_JABELX010000018.1"/>
</dbReference>
<evidence type="ECO:0000313" key="2">
    <source>
        <dbReference type="EMBL" id="NNH75027.1"/>
    </source>
</evidence>
<protein>
    <submittedName>
        <fullName evidence="2">Carboxymuconolactone decarboxylase family protein</fullName>
    </submittedName>
</protein>
<evidence type="ECO:0000313" key="3">
    <source>
        <dbReference type="Proteomes" id="UP000586827"/>
    </source>
</evidence>
<reference evidence="2 3" key="1">
    <citation type="submission" date="2020-05" db="EMBL/GenBank/DDBJ databases">
        <title>MicrobeNet Type strains.</title>
        <authorList>
            <person name="Nicholson A.C."/>
        </authorList>
    </citation>
    <scope>NUCLEOTIDE SEQUENCE [LARGE SCALE GENOMIC DNA]</scope>
    <source>
        <strain evidence="2 3">JCM 3224</strain>
    </source>
</reference>
<dbReference type="AlphaFoldDB" id="A0A849CF16"/>
<dbReference type="Pfam" id="PF02627">
    <property type="entry name" value="CMD"/>
    <property type="match status" value="1"/>
</dbReference>
<dbReference type="GO" id="GO:0051920">
    <property type="term" value="F:peroxiredoxin activity"/>
    <property type="evidence" value="ECO:0007669"/>
    <property type="project" value="InterPro"/>
</dbReference>
<feature type="domain" description="Carboxymuconolactone decarboxylase-like" evidence="1">
    <location>
        <begin position="29"/>
        <end position="103"/>
    </location>
</feature>
<dbReference type="InterPro" id="IPR004675">
    <property type="entry name" value="AhpD_core"/>
</dbReference>
<dbReference type="EMBL" id="JABELX010000018">
    <property type="protein sequence ID" value="NNH75027.1"/>
    <property type="molecule type" value="Genomic_DNA"/>
</dbReference>
<sequence>MQSPALEARVRVDKQSPAIFHALNSVALSIRTAAAAVDLDRSLMELVNVRVSQINTCPFCLDLHERAALEAGVTRQQLAVLTAWRRSPNLYSDSEQAALGLAEAVTTLPDEDVAEREYAAARQHLSDEQLSVVIWAATTIGAFNRISIMSKHPVRVRKEN</sequence>